<dbReference type="SUPFAM" id="SSF49265">
    <property type="entry name" value="Fibronectin type III"/>
    <property type="match status" value="1"/>
</dbReference>
<dbReference type="InterPro" id="IPR036116">
    <property type="entry name" value="FN3_sf"/>
</dbReference>
<dbReference type="EMBL" id="JBHTHY010000003">
    <property type="protein sequence ID" value="MFD0797027.1"/>
    <property type="molecule type" value="Genomic_DNA"/>
</dbReference>
<organism evidence="2 3">
    <name type="scientific">Maribacter chungangensis</name>
    <dbReference type="NCBI Taxonomy" id="1069117"/>
    <lineage>
        <taxon>Bacteria</taxon>
        <taxon>Pseudomonadati</taxon>
        <taxon>Bacteroidota</taxon>
        <taxon>Flavobacteriia</taxon>
        <taxon>Flavobacteriales</taxon>
        <taxon>Flavobacteriaceae</taxon>
        <taxon>Maribacter</taxon>
    </lineage>
</organism>
<feature type="signal peptide" evidence="1">
    <location>
        <begin position="1"/>
        <end position="23"/>
    </location>
</feature>
<keyword evidence="3" id="KW-1185">Reference proteome</keyword>
<reference evidence="3" key="1">
    <citation type="journal article" date="2019" name="Int. J. Syst. Evol. Microbiol.">
        <title>The Global Catalogue of Microorganisms (GCM) 10K type strain sequencing project: providing services to taxonomists for standard genome sequencing and annotation.</title>
        <authorList>
            <consortium name="The Broad Institute Genomics Platform"/>
            <consortium name="The Broad Institute Genome Sequencing Center for Infectious Disease"/>
            <person name="Wu L."/>
            <person name="Ma J."/>
        </authorList>
    </citation>
    <scope>NUCLEOTIDE SEQUENCE [LARGE SCALE GENOMIC DNA]</scope>
    <source>
        <strain evidence="3">CCUG 61948</strain>
    </source>
</reference>
<name>A0ABW3B126_9FLAO</name>
<protein>
    <recommendedName>
        <fullName evidence="4">Fibronectin type-III domain-containing protein</fullName>
    </recommendedName>
</protein>
<gene>
    <name evidence="2" type="ORF">ACFQZJ_06120</name>
</gene>
<evidence type="ECO:0000313" key="2">
    <source>
        <dbReference type="EMBL" id="MFD0797027.1"/>
    </source>
</evidence>
<dbReference type="Gene3D" id="2.60.40.10">
    <property type="entry name" value="Immunoglobulins"/>
    <property type="match status" value="1"/>
</dbReference>
<feature type="chain" id="PRO_5047344015" description="Fibronectin type-III domain-containing protein" evidence="1">
    <location>
        <begin position="24"/>
        <end position="238"/>
    </location>
</feature>
<sequence>MLKYLFKIVLLSLLLLSCSSSDPNEEGGDDQKNNIPIPEAATLLFPNNNEACLESSPTSNPMEAFVEFRWNDAKNADSYKLYITDLNTNETTTEDAFRNERVVRVKNNTPYSWYVESIARNTDNTANSTTWRFYNSSGGATNYAPYPAEAVTPENGSELNDIINTKLEWNATDLENDILSYEVFFGTNKNDLPLLATYTENNTETLTLTSGTTYYWRINTIDSQGNKSFSPIFNFKTN</sequence>
<proteinExistence type="predicted"/>
<accession>A0ABW3B126</accession>
<evidence type="ECO:0008006" key="4">
    <source>
        <dbReference type="Google" id="ProtNLM"/>
    </source>
</evidence>
<keyword evidence="1" id="KW-0732">Signal</keyword>
<dbReference type="PROSITE" id="PS51257">
    <property type="entry name" value="PROKAR_LIPOPROTEIN"/>
    <property type="match status" value="1"/>
</dbReference>
<dbReference type="InterPro" id="IPR013783">
    <property type="entry name" value="Ig-like_fold"/>
</dbReference>
<comment type="caution">
    <text evidence="2">The sequence shown here is derived from an EMBL/GenBank/DDBJ whole genome shotgun (WGS) entry which is preliminary data.</text>
</comment>
<dbReference type="Proteomes" id="UP001597012">
    <property type="component" value="Unassembled WGS sequence"/>
</dbReference>
<dbReference type="RefSeq" id="WP_379933047.1">
    <property type="nucleotide sequence ID" value="NZ_JBHTHY010000003.1"/>
</dbReference>
<evidence type="ECO:0000256" key="1">
    <source>
        <dbReference type="SAM" id="SignalP"/>
    </source>
</evidence>
<evidence type="ECO:0000313" key="3">
    <source>
        <dbReference type="Proteomes" id="UP001597012"/>
    </source>
</evidence>